<evidence type="ECO:0000313" key="2">
    <source>
        <dbReference type="Proteomes" id="UP000245639"/>
    </source>
</evidence>
<reference evidence="1 2" key="1">
    <citation type="submission" date="2018-04" db="EMBL/GenBank/DDBJ databases">
        <title>Genomic Encyclopedia of Type Strains, Phase IV (KMG-IV): sequencing the most valuable type-strain genomes for metagenomic binning, comparative biology and taxonomic classification.</title>
        <authorList>
            <person name="Goeker M."/>
        </authorList>
    </citation>
    <scope>NUCLEOTIDE SEQUENCE [LARGE SCALE GENOMIC DNA]</scope>
    <source>
        <strain evidence="1 2">DSM 45771</strain>
    </source>
</reference>
<comment type="caution">
    <text evidence="1">The sequence shown here is derived from an EMBL/GenBank/DDBJ whole genome shotgun (WGS) entry which is preliminary data.</text>
</comment>
<keyword evidence="2" id="KW-1185">Reference proteome</keyword>
<accession>A0A2U1F0X8</accession>
<sequence length="238" mass="25492">MSRPSSWPIGRARPRPGGPLTGYKIAFPMISADSRRAGFNGVALGRSQVYGPVADAVCIQSPRHRCPSSWCDCGFYCFHALADARDLACDPQYQHSVLLEIAASGRYIRYELGLRYARQTVRSVRLGRCGCGRAATALADGGPGLTGWRRLHPVCGLCAGPRPVLTPEAFRARCGGVPVHHDEAVDDSAATAFAPLPGAGDDVDDAALVPLLAAEVALLQARLDQVQSRLEQLTRRSD</sequence>
<dbReference type="Proteomes" id="UP000245639">
    <property type="component" value="Unassembled WGS sequence"/>
</dbReference>
<name>A0A2U1F0X8_9PSEU</name>
<evidence type="ECO:0000313" key="1">
    <source>
        <dbReference type="EMBL" id="PVZ05812.1"/>
    </source>
</evidence>
<organism evidence="1 2">
    <name type="scientific">Actinomycetospora cinnamomea</name>
    <dbReference type="NCBI Taxonomy" id="663609"/>
    <lineage>
        <taxon>Bacteria</taxon>
        <taxon>Bacillati</taxon>
        <taxon>Actinomycetota</taxon>
        <taxon>Actinomycetes</taxon>
        <taxon>Pseudonocardiales</taxon>
        <taxon>Pseudonocardiaceae</taxon>
        <taxon>Actinomycetospora</taxon>
    </lineage>
</organism>
<proteinExistence type="predicted"/>
<protein>
    <submittedName>
        <fullName evidence="1">Uncharacterized protein</fullName>
    </submittedName>
</protein>
<dbReference type="AlphaFoldDB" id="A0A2U1F0X8"/>
<dbReference type="EMBL" id="QEKW01000014">
    <property type="protein sequence ID" value="PVZ05812.1"/>
    <property type="molecule type" value="Genomic_DNA"/>
</dbReference>
<gene>
    <name evidence="1" type="ORF">C8D89_11467</name>
</gene>